<feature type="domain" description="NrtR DNA-binding winged helix" evidence="1">
    <location>
        <begin position="248"/>
        <end position="308"/>
    </location>
</feature>
<keyword evidence="3" id="KW-1185">Reference proteome</keyword>
<gene>
    <name evidence="2" type="ORF">MRS75_04145</name>
</gene>
<sequence length="330" mass="36839">MHDAGTTEFVIGLNAAIVAVSGKSPRILVVKGNDRDELDGLPFGPFDPARHRTMETSLRTTVERQTALHMGYIEQLYTFGDRGRHKVPGDSGPHVVSVGYLALTRMDDESSRRIAAAGAEWRDWYAYLPWEDWRQGRPPALDQVIIPALSDWAHSRPAPERSGLLPSRRSRLRLAFGLDDFPFDEERVLERYELLYEAGLVEEAVANGRCEDTGLSSPLGLQMRYDHRRIAATALARLRGKIKYRPVIFELMPPEFTLTELQTTVEAISGRHLHKQNFRRLVDGAALVEPTGETATGTGGRPAALFRFRRKIFNERPAPGLKVGGRGSTG</sequence>
<dbReference type="InterPro" id="IPR036388">
    <property type="entry name" value="WH-like_DNA-bd_sf"/>
</dbReference>
<evidence type="ECO:0000313" key="2">
    <source>
        <dbReference type="EMBL" id="MDI7921274.1"/>
    </source>
</evidence>
<protein>
    <submittedName>
        <fullName evidence="2">NAD regulator</fullName>
    </submittedName>
</protein>
<dbReference type="RefSeq" id="WP_311785450.1">
    <property type="nucleotide sequence ID" value="NZ_JALDYY010000002.1"/>
</dbReference>
<dbReference type="Proteomes" id="UP001161580">
    <property type="component" value="Unassembled WGS sequence"/>
</dbReference>
<comment type="caution">
    <text evidence="2">The sequence shown here is derived from an EMBL/GenBank/DDBJ whole genome shotgun (WGS) entry which is preliminary data.</text>
</comment>
<dbReference type="Gene3D" id="3.90.79.10">
    <property type="entry name" value="Nucleoside Triphosphate Pyrophosphohydrolase"/>
    <property type="match status" value="1"/>
</dbReference>
<dbReference type="FunFam" id="1.10.10.10:FF:000611">
    <property type="entry name" value="Transcriptional repressor of nicotinamide riboside utilization NrtR"/>
    <property type="match status" value="1"/>
</dbReference>
<dbReference type="SUPFAM" id="SSF46785">
    <property type="entry name" value="Winged helix' DNA-binding domain"/>
    <property type="match status" value="1"/>
</dbReference>
<evidence type="ECO:0000313" key="3">
    <source>
        <dbReference type="Proteomes" id="UP001161580"/>
    </source>
</evidence>
<dbReference type="AlphaFoldDB" id="A0AAE3QDK6"/>
<dbReference type="PIRSF" id="PIRSF019423">
    <property type="entry name" value="NMN_biosyn"/>
    <property type="match status" value="1"/>
</dbReference>
<dbReference type="InterPro" id="IPR015797">
    <property type="entry name" value="NUDIX_hydrolase-like_dom_sf"/>
</dbReference>
<accession>A0AAE3QDK6</accession>
<dbReference type="Gene3D" id="1.10.10.10">
    <property type="entry name" value="Winged helix-like DNA-binding domain superfamily/Winged helix DNA-binding domain"/>
    <property type="match status" value="1"/>
</dbReference>
<name>A0AAE3QDK6_9HYPH</name>
<dbReference type="InterPro" id="IPR054105">
    <property type="entry name" value="WHD_NrtR"/>
</dbReference>
<organism evidence="2 3">
    <name type="scientific">Ferirhizobium litorale</name>
    <dbReference type="NCBI Taxonomy" id="2927786"/>
    <lineage>
        <taxon>Bacteria</taxon>
        <taxon>Pseudomonadati</taxon>
        <taxon>Pseudomonadota</taxon>
        <taxon>Alphaproteobacteria</taxon>
        <taxon>Hyphomicrobiales</taxon>
        <taxon>Rhizobiaceae</taxon>
        <taxon>Ferirhizobium</taxon>
    </lineage>
</organism>
<dbReference type="Pfam" id="PF21906">
    <property type="entry name" value="WHD_NrtR"/>
    <property type="match status" value="1"/>
</dbReference>
<dbReference type="SUPFAM" id="SSF55811">
    <property type="entry name" value="Nudix"/>
    <property type="match status" value="1"/>
</dbReference>
<reference evidence="2" key="1">
    <citation type="submission" date="2022-03" db="EMBL/GenBank/DDBJ databases">
        <title>Fererhizobium litorale gen. nov., sp. nov., isolated from sandy sediments of the Sea of Japan seashore.</title>
        <authorList>
            <person name="Romanenko L."/>
            <person name="Kurilenko V."/>
            <person name="Otstavnykh N."/>
            <person name="Svetashev V."/>
            <person name="Tekutyeva L."/>
            <person name="Isaeva M."/>
            <person name="Mikhailov V."/>
        </authorList>
    </citation>
    <scope>NUCLEOTIDE SEQUENCE</scope>
    <source>
        <strain evidence="2">KMM 9576</strain>
    </source>
</reference>
<proteinExistence type="predicted"/>
<dbReference type="InterPro" id="IPR036390">
    <property type="entry name" value="WH_DNA-bd_sf"/>
</dbReference>
<evidence type="ECO:0000259" key="1">
    <source>
        <dbReference type="Pfam" id="PF21906"/>
    </source>
</evidence>
<dbReference type="EMBL" id="JALDYZ010000002">
    <property type="protein sequence ID" value="MDI7921274.1"/>
    <property type="molecule type" value="Genomic_DNA"/>
</dbReference>
<dbReference type="InterPro" id="IPR011213">
    <property type="entry name" value="NMN_biosyn"/>
</dbReference>